<evidence type="ECO:0000313" key="2">
    <source>
        <dbReference type="EMBL" id="CEG61155.1"/>
    </source>
</evidence>
<sequence>MKQDYVLCATKEGYHKVSYIEWGDSNSVASAVVCVHGLTRNAHDFDALANYLSMQGYHVFCPDVVGRGDSSWLKNPQNYNFDRYILDMNVLISRTGATQIDWIGTSMGGLIGIMMAALPNTPIRRLILNDVSPQIPIHALWQLAKYVGKDPEFSSKEEAKEHYKKIYAEFGNLTEEQWDQFTENSVMERAPGVFISKYDPSIHDFRIKWQAVKEFFYHPHKALEGILFDIDLWEFWHNVKCPVLVIRGRHSKLLLPEHIKKMKRTHGQVDVLEIEDAGHAPALLDHEQHEKIITWLNHVEADTST</sequence>
<dbReference type="Proteomes" id="UP000032414">
    <property type="component" value="Chromosome I"/>
</dbReference>
<evidence type="ECO:0000259" key="1">
    <source>
        <dbReference type="Pfam" id="PF00561"/>
    </source>
</evidence>
<dbReference type="Gene3D" id="3.40.50.1820">
    <property type="entry name" value="alpha/beta hydrolase"/>
    <property type="match status" value="1"/>
</dbReference>
<accession>A0A098GGP3</accession>
<dbReference type="RefSeq" id="WP_045099447.1">
    <property type="nucleotide sequence ID" value="NZ_CP020614.1"/>
</dbReference>
<organism evidence="2 4">
    <name type="scientific">Legionella micdadei</name>
    <name type="common">Tatlockia micdadei</name>
    <dbReference type="NCBI Taxonomy" id="451"/>
    <lineage>
        <taxon>Bacteria</taxon>
        <taxon>Pseudomonadati</taxon>
        <taxon>Pseudomonadota</taxon>
        <taxon>Gammaproteobacteria</taxon>
        <taxon>Legionellales</taxon>
        <taxon>Legionellaceae</taxon>
        <taxon>Legionella</taxon>
    </lineage>
</organism>
<dbReference type="InterPro" id="IPR050266">
    <property type="entry name" value="AB_hydrolase_sf"/>
</dbReference>
<protein>
    <submittedName>
        <fullName evidence="2">Hydrolase</fullName>
    </submittedName>
    <submittedName>
        <fullName evidence="3">Pimeloyl-ACP methyl ester carboxylesterase</fullName>
    </submittedName>
</protein>
<reference evidence="3 5" key="3">
    <citation type="submission" date="2016-10" db="EMBL/GenBank/DDBJ databases">
        <authorList>
            <person name="Varghese N."/>
            <person name="Submissions S."/>
        </authorList>
    </citation>
    <scope>NUCLEOTIDE SEQUENCE [LARGE SCALE GENOMIC DNA]</scope>
    <source>
        <strain evidence="3 5">ATCC 33218</strain>
    </source>
</reference>
<dbReference type="SUPFAM" id="SSF53474">
    <property type="entry name" value="alpha/beta-Hydrolases"/>
    <property type="match status" value="1"/>
</dbReference>
<dbReference type="GO" id="GO:0046464">
    <property type="term" value="P:acylglycerol catabolic process"/>
    <property type="evidence" value="ECO:0007669"/>
    <property type="project" value="TreeGrafter"/>
</dbReference>
<dbReference type="EMBL" id="LN614830">
    <property type="protein sequence ID" value="CEG61155.1"/>
    <property type="molecule type" value="Genomic_DNA"/>
</dbReference>
<dbReference type="PATRIC" id="fig|451.8.peg.1439"/>
<dbReference type="InterPro" id="IPR029058">
    <property type="entry name" value="AB_hydrolase_fold"/>
</dbReference>
<keyword evidence="5" id="KW-1185">Reference proteome</keyword>
<name>A0A098GGP3_LEGMI</name>
<dbReference type="STRING" id="451.B6N58_06680"/>
<dbReference type="Pfam" id="PF00561">
    <property type="entry name" value="Abhydrolase_1"/>
    <property type="match status" value="1"/>
</dbReference>
<keyword evidence="2" id="KW-0378">Hydrolase</keyword>
<dbReference type="GO" id="GO:0047372">
    <property type="term" value="F:monoacylglycerol lipase activity"/>
    <property type="evidence" value="ECO:0007669"/>
    <property type="project" value="TreeGrafter"/>
</dbReference>
<dbReference type="EMBL" id="FMVN01000006">
    <property type="protein sequence ID" value="SCY31700.1"/>
    <property type="molecule type" value="Genomic_DNA"/>
</dbReference>
<dbReference type="InterPro" id="IPR000073">
    <property type="entry name" value="AB_hydrolase_1"/>
</dbReference>
<proteinExistence type="predicted"/>
<dbReference type="PANTHER" id="PTHR43798:SF33">
    <property type="entry name" value="HYDROLASE, PUTATIVE (AFU_ORTHOLOGUE AFUA_2G14860)-RELATED"/>
    <property type="match status" value="1"/>
</dbReference>
<evidence type="ECO:0000313" key="5">
    <source>
        <dbReference type="Proteomes" id="UP000182998"/>
    </source>
</evidence>
<evidence type="ECO:0000313" key="4">
    <source>
        <dbReference type="Proteomes" id="UP000032414"/>
    </source>
</evidence>
<feature type="domain" description="AB hydrolase-1" evidence="1">
    <location>
        <begin position="31"/>
        <end position="281"/>
    </location>
</feature>
<dbReference type="PANTHER" id="PTHR43798">
    <property type="entry name" value="MONOACYLGLYCEROL LIPASE"/>
    <property type="match status" value="1"/>
</dbReference>
<dbReference type="KEGG" id="tmc:LMI_1862"/>
<dbReference type="OrthoDB" id="9791366at2"/>
<evidence type="ECO:0000313" key="3">
    <source>
        <dbReference type="EMBL" id="SCY31700.1"/>
    </source>
</evidence>
<dbReference type="GO" id="GO:0016020">
    <property type="term" value="C:membrane"/>
    <property type="evidence" value="ECO:0007669"/>
    <property type="project" value="TreeGrafter"/>
</dbReference>
<gene>
    <name evidence="2" type="ORF">LMI_1862</name>
    <name evidence="3" type="ORF">SAMN02982997_01366</name>
</gene>
<dbReference type="HOGENOM" id="CLU_020336_1_0_6"/>
<reference evidence="4" key="1">
    <citation type="submission" date="2014-09" db="EMBL/GenBank/DDBJ databases">
        <authorList>
            <person name="Gomez-Valero L."/>
        </authorList>
    </citation>
    <scope>NUCLEOTIDE SEQUENCE [LARGE SCALE GENOMIC DNA]</scope>
    <source>
        <strain evidence="4">ATCC33218</strain>
    </source>
</reference>
<dbReference type="Proteomes" id="UP000182998">
    <property type="component" value="Unassembled WGS sequence"/>
</dbReference>
<dbReference type="AlphaFoldDB" id="A0A098GGP3"/>
<reference evidence="2" key="2">
    <citation type="submission" date="2014-09" db="EMBL/GenBank/DDBJ databases">
        <authorList>
            <person name="GOMEZ-VALERO Laura"/>
        </authorList>
    </citation>
    <scope>NUCLEOTIDE SEQUENCE</scope>
    <source>
        <strain evidence="2">ATCC33218</strain>
    </source>
</reference>